<keyword evidence="3" id="KW-1185">Reference proteome</keyword>
<evidence type="ECO:0000259" key="1">
    <source>
        <dbReference type="Pfam" id="PF02538"/>
    </source>
</evidence>
<dbReference type="PANTHER" id="PTHR11365">
    <property type="entry name" value="5-OXOPROLINASE RELATED"/>
    <property type="match status" value="1"/>
</dbReference>
<evidence type="ECO:0000313" key="2">
    <source>
        <dbReference type="EMBL" id="MFC2948124.1"/>
    </source>
</evidence>
<dbReference type="PANTHER" id="PTHR11365:SF23">
    <property type="entry name" value="HYPOTHETICAL 5-OXOPROLINASE (EUROFUNG)-RELATED"/>
    <property type="match status" value="1"/>
</dbReference>
<dbReference type="Proteomes" id="UP001595387">
    <property type="component" value="Unassembled WGS sequence"/>
</dbReference>
<dbReference type="InterPro" id="IPR045079">
    <property type="entry name" value="Oxoprolinase-like"/>
</dbReference>
<accession>A0ABV7A5L7</accession>
<dbReference type="InterPro" id="IPR003692">
    <property type="entry name" value="Hydantoinase_B"/>
</dbReference>
<organism evidence="2 3">
    <name type="scientific">Virgibacillus sediminis</name>
    <dbReference type="NCBI Taxonomy" id="202260"/>
    <lineage>
        <taxon>Bacteria</taxon>
        <taxon>Bacillati</taxon>
        <taxon>Bacillota</taxon>
        <taxon>Bacilli</taxon>
        <taxon>Bacillales</taxon>
        <taxon>Bacillaceae</taxon>
        <taxon>Virgibacillus</taxon>
    </lineage>
</organism>
<dbReference type="Pfam" id="PF02538">
    <property type="entry name" value="Hydantoinase_B"/>
    <property type="match status" value="1"/>
</dbReference>
<feature type="domain" description="Hydantoinase B/oxoprolinase" evidence="1">
    <location>
        <begin position="7"/>
        <end position="527"/>
    </location>
</feature>
<comment type="caution">
    <text evidence="2">The sequence shown here is derived from an EMBL/GenBank/DDBJ whole genome shotgun (WGS) entry which is preliminary data.</text>
</comment>
<sequence>MSIQKIDGVTLEVMKNAFHTIAEEMGITLIRTAISTNIKDRMDCSTAIYTKEGELVAQAEHVPLHLGLMPSVVKEVLKIFPTYELKRGDAILINDPYISGSHLPDIFMISPIFYEDELVALAANIAHHVDVGGLVPGSMSVKATEIFQEGLRLPGVRIVREGIIDNEVLRLIEKNVRTGREVVGDIYAQLAANNVAEKRMIDLIDRYSLDHVFASMKEIMDYSARRMKAAISKVPNGSYKFEDVIEGDGITDDLINVKVNVHISDEEIEVDFTGSSKQAKGPVNSTHGVTNACVYYALKSVLDSEVPPNSGTYRSIKIVAPKGTIVNPNFPAAVSNANVNTSQRITDTIFGAIAQILPEESMSACAGTMNGFAIGGFNSEEDEYFSYVETYGGGQGGLIDLDGMDGVHTNMTNTLNTPVEVIEQTYPLLVNRYSLVDGSGGPGKHRGGLGLMRDIKLLGDDFTVTLMSDRQKLSPWGLFGGDGGQNSACTLVTPEGEREELSSKVTITAPRGSSIILSTSGGGGYGSSYERDPEAVLQDVILGNITLEQAKDQYGVVIDAEDRAVNQTETDCIRGSVEA</sequence>
<name>A0ABV7A5L7_9BACI</name>
<reference evidence="3" key="1">
    <citation type="journal article" date="2019" name="Int. J. Syst. Evol. Microbiol.">
        <title>The Global Catalogue of Microorganisms (GCM) 10K type strain sequencing project: providing services to taxonomists for standard genome sequencing and annotation.</title>
        <authorList>
            <consortium name="The Broad Institute Genomics Platform"/>
            <consortium name="The Broad Institute Genome Sequencing Center for Infectious Disease"/>
            <person name="Wu L."/>
            <person name="Ma J."/>
        </authorList>
    </citation>
    <scope>NUCLEOTIDE SEQUENCE [LARGE SCALE GENOMIC DNA]</scope>
    <source>
        <strain evidence="3">KCTC 13193</strain>
    </source>
</reference>
<evidence type="ECO:0000313" key="3">
    <source>
        <dbReference type="Proteomes" id="UP001595387"/>
    </source>
</evidence>
<dbReference type="RefSeq" id="WP_390304745.1">
    <property type="nucleotide sequence ID" value="NZ_JBHRRZ010000013.1"/>
</dbReference>
<dbReference type="EMBL" id="JBHRRZ010000013">
    <property type="protein sequence ID" value="MFC2948124.1"/>
    <property type="molecule type" value="Genomic_DNA"/>
</dbReference>
<protein>
    <submittedName>
        <fullName evidence="2">Hydantoinase B/oxoprolinase family protein</fullName>
    </submittedName>
</protein>
<proteinExistence type="predicted"/>
<gene>
    <name evidence="2" type="ORF">ACFODW_07195</name>
</gene>